<keyword evidence="2" id="KW-0238">DNA-binding</keyword>
<protein>
    <submittedName>
        <fullName evidence="5">Helix-turn-helix domain-containing protein</fullName>
    </submittedName>
</protein>
<dbReference type="Pfam" id="PF12833">
    <property type="entry name" value="HTH_18"/>
    <property type="match status" value="1"/>
</dbReference>
<evidence type="ECO:0000313" key="6">
    <source>
        <dbReference type="Proteomes" id="UP000798602"/>
    </source>
</evidence>
<dbReference type="SUPFAM" id="SSF46689">
    <property type="entry name" value="Homeodomain-like"/>
    <property type="match status" value="1"/>
</dbReference>
<dbReference type="Proteomes" id="UP000798602">
    <property type="component" value="Unassembled WGS sequence"/>
</dbReference>
<evidence type="ECO:0000256" key="2">
    <source>
        <dbReference type="ARBA" id="ARBA00023125"/>
    </source>
</evidence>
<evidence type="ECO:0000256" key="1">
    <source>
        <dbReference type="ARBA" id="ARBA00023015"/>
    </source>
</evidence>
<organism evidence="5 6">
    <name type="scientific">Flavobacterium ichthyis</name>
    <dbReference type="NCBI Taxonomy" id="2698827"/>
    <lineage>
        <taxon>Bacteria</taxon>
        <taxon>Pseudomonadati</taxon>
        <taxon>Bacteroidota</taxon>
        <taxon>Flavobacteriia</taxon>
        <taxon>Flavobacteriales</taxon>
        <taxon>Flavobacteriaceae</taxon>
        <taxon>Flavobacterium</taxon>
    </lineage>
</organism>
<dbReference type="Gene3D" id="1.10.10.60">
    <property type="entry name" value="Homeodomain-like"/>
    <property type="match status" value="2"/>
</dbReference>
<feature type="domain" description="HTH araC/xylS-type" evidence="4">
    <location>
        <begin position="100"/>
        <end position="200"/>
    </location>
</feature>
<dbReference type="InterPro" id="IPR018060">
    <property type="entry name" value="HTH_AraC"/>
</dbReference>
<evidence type="ECO:0000313" key="5">
    <source>
        <dbReference type="EMBL" id="NBL65604.1"/>
    </source>
</evidence>
<dbReference type="PROSITE" id="PS01124">
    <property type="entry name" value="HTH_ARAC_FAMILY_2"/>
    <property type="match status" value="1"/>
</dbReference>
<comment type="caution">
    <text evidence="5">The sequence shown here is derived from an EMBL/GenBank/DDBJ whole genome shotgun (WGS) entry which is preliminary data.</text>
</comment>
<dbReference type="RefSeq" id="WP_166537430.1">
    <property type="nucleotide sequence ID" value="NZ_JAABLM010000012.1"/>
</dbReference>
<keyword evidence="1" id="KW-0805">Transcription regulation</keyword>
<keyword evidence="3" id="KW-0804">Transcription</keyword>
<gene>
    <name evidence="5" type="ORF">GV828_10365</name>
</gene>
<dbReference type="InterPro" id="IPR009057">
    <property type="entry name" value="Homeodomain-like_sf"/>
</dbReference>
<sequence length="203" mass="23503">METRREMFFYGCYPSVCRSNNVGSQFVLPRPEPIQLPILFHTCFICTNHSGFTNGLLTERLVFGTENIQHWVTLILNILSRNIVTNPKGNTKHNEEPLINKILTYIKQNIGNGELLKTKNLSQQFNLSQNYVGEYFKNLTGENLQQYVSLYKMKCIKQRLLYSDYPISQIADELGFTDESHLSTQFKKHTGINPTKFRQENTA</sequence>
<dbReference type="PANTHER" id="PTHR43280">
    <property type="entry name" value="ARAC-FAMILY TRANSCRIPTIONAL REGULATOR"/>
    <property type="match status" value="1"/>
</dbReference>
<name>A0ABW9ZA61_9FLAO</name>
<dbReference type="PROSITE" id="PS00041">
    <property type="entry name" value="HTH_ARAC_FAMILY_1"/>
    <property type="match status" value="1"/>
</dbReference>
<dbReference type="EMBL" id="JAABLM010000012">
    <property type="protein sequence ID" value="NBL65604.1"/>
    <property type="molecule type" value="Genomic_DNA"/>
</dbReference>
<evidence type="ECO:0000256" key="3">
    <source>
        <dbReference type="ARBA" id="ARBA00023163"/>
    </source>
</evidence>
<evidence type="ECO:0000259" key="4">
    <source>
        <dbReference type="PROSITE" id="PS01124"/>
    </source>
</evidence>
<proteinExistence type="predicted"/>
<accession>A0ABW9ZA61</accession>
<dbReference type="PANTHER" id="PTHR43280:SF2">
    <property type="entry name" value="HTH-TYPE TRANSCRIPTIONAL REGULATOR EXSA"/>
    <property type="match status" value="1"/>
</dbReference>
<dbReference type="InterPro" id="IPR018062">
    <property type="entry name" value="HTH_AraC-typ_CS"/>
</dbReference>
<dbReference type="SMART" id="SM00342">
    <property type="entry name" value="HTH_ARAC"/>
    <property type="match status" value="1"/>
</dbReference>
<keyword evidence="6" id="KW-1185">Reference proteome</keyword>
<reference evidence="6" key="1">
    <citation type="submission" date="2020-01" db="EMBL/GenBank/DDBJ databases">
        <title>Sphingomonas sp. strain CSW-10.</title>
        <authorList>
            <person name="Chen W.-M."/>
        </authorList>
    </citation>
    <scope>NUCLEOTIDE SEQUENCE [LARGE SCALE GENOMIC DNA]</scope>
    <source>
        <strain evidence="6">NST-5</strain>
    </source>
</reference>